<evidence type="ECO:0000313" key="1">
    <source>
        <dbReference type="EMBL" id="TKV57730.1"/>
    </source>
</evidence>
<gene>
    <name evidence="1" type="ORF">FDO65_16415</name>
</gene>
<protein>
    <recommendedName>
        <fullName evidence="3">Septum formation-related domain-containing protein</fullName>
    </recommendedName>
</protein>
<dbReference type="OrthoDB" id="3381205at2"/>
<comment type="caution">
    <text evidence="1">The sequence shown here is derived from an EMBL/GenBank/DDBJ whole genome shotgun (WGS) entry which is preliminary data.</text>
</comment>
<accession>A0A4U6QCH8</accession>
<organism evidence="1 2">
    <name type="scientific">Nakamurella flava</name>
    <dbReference type="NCBI Taxonomy" id="2576308"/>
    <lineage>
        <taxon>Bacteria</taxon>
        <taxon>Bacillati</taxon>
        <taxon>Actinomycetota</taxon>
        <taxon>Actinomycetes</taxon>
        <taxon>Nakamurellales</taxon>
        <taxon>Nakamurellaceae</taxon>
        <taxon>Nakamurella</taxon>
    </lineage>
</organism>
<keyword evidence="2" id="KW-1185">Reference proteome</keyword>
<sequence length="323" mass="33498">MDKRWLLPIGLALAVGVAIGVVAVTAPDSRTVVGTPTLAAVASPPVVGDCLLGGPDGPFPIDEDTGEGLVSPYSRSFGVCDGVRYGEVTAVVEGQARNVDADGYPMGRLQADCDSALAEYLGAPDPVSMSSDWWPSFTDGSFAVGPDPRQARSDQDWAACLIRPPFWGPDGREGQVGSDGYTTVGADSVRGQWSEQETRDRLGTCWYSDGISGDLTTYCGDVHDGESLAFTAGDAYGSVAEWTAGCRKIAAAVIGRDDPTLGGAISLAAYALDGDGNYGPITESVFLTASDRVDCEARPVDPGQVLTASLVALGDDTPPLAPR</sequence>
<evidence type="ECO:0008006" key="3">
    <source>
        <dbReference type="Google" id="ProtNLM"/>
    </source>
</evidence>
<dbReference type="RefSeq" id="WP_137450814.1">
    <property type="nucleotide sequence ID" value="NZ_SZZH01000004.1"/>
</dbReference>
<dbReference type="AlphaFoldDB" id="A0A4U6QCH8"/>
<name>A0A4U6QCH8_9ACTN</name>
<proteinExistence type="predicted"/>
<dbReference type="Proteomes" id="UP000306985">
    <property type="component" value="Unassembled WGS sequence"/>
</dbReference>
<evidence type="ECO:0000313" key="2">
    <source>
        <dbReference type="Proteomes" id="UP000306985"/>
    </source>
</evidence>
<reference evidence="1 2" key="1">
    <citation type="submission" date="2019-05" db="EMBL/GenBank/DDBJ databases">
        <title>Nakamurella sp. N5BH11, whole genome shotgun sequence.</title>
        <authorList>
            <person name="Tuo L."/>
        </authorList>
    </citation>
    <scope>NUCLEOTIDE SEQUENCE [LARGE SCALE GENOMIC DNA]</scope>
    <source>
        <strain evidence="1 2">N5BH11</strain>
    </source>
</reference>
<dbReference type="EMBL" id="SZZH01000004">
    <property type="protein sequence ID" value="TKV57730.1"/>
    <property type="molecule type" value="Genomic_DNA"/>
</dbReference>